<evidence type="ECO:0000256" key="5">
    <source>
        <dbReference type="ARBA" id="ARBA00048539"/>
    </source>
</evidence>
<evidence type="ECO:0000256" key="2">
    <source>
        <dbReference type="ARBA" id="ARBA00022694"/>
    </source>
</evidence>
<keyword evidence="1 6" id="KW-0436">Ligase</keyword>
<gene>
    <name evidence="6" type="primary">tilS</name>
    <name evidence="9" type="ORF">GGR16_003200</name>
</gene>
<comment type="catalytic activity">
    <reaction evidence="5 6">
        <text>cytidine(34) in tRNA(Ile2) + L-lysine + ATP = lysidine(34) in tRNA(Ile2) + AMP + diphosphate + H(+)</text>
        <dbReference type="Rhea" id="RHEA:43744"/>
        <dbReference type="Rhea" id="RHEA-COMP:10625"/>
        <dbReference type="Rhea" id="RHEA-COMP:10670"/>
        <dbReference type="ChEBI" id="CHEBI:15378"/>
        <dbReference type="ChEBI" id="CHEBI:30616"/>
        <dbReference type="ChEBI" id="CHEBI:32551"/>
        <dbReference type="ChEBI" id="CHEBI:33019"/>
        <dbReference type="ChEBI" id="CHEBI:82748"/>
        <dbReference type="ChEBI" id="CHEBI:83665"/>
        <dbReference type="ChEBI" id="CHEBI:456215"/>
        <dbReference type="EC" id="6.3.4.19"/>
    </reaction>
</comment>
<dbReference type="Proteomes" id="UP000577362">
    <property type="component" value="Unassembled WGS sequence"/>
</dbReference>
<dbReference type="AlphaFoldDB" id="A0A840C5H4"/>
<evidence type="ECO:0000256" key="1">
    <source>
        <dbReference type="ARBA" id="ARBA00022598"/>
    </source>
</evidence>
<dbReference type="HAMAP" id="MF_01161">
    <property type="entry name" value="tRNA_Ile_lys_synt"/>
    <property type="match status" value="1"/>
</dbReference>
<comment type="similarity">
    <text evidence="6">Belongs to the tRNA(Ile)-lysidine synthase family.</text>
</comment>
<keyword evidence="10" id="KW-1185">Reference proteome</keyword>
<protein>
    <recommendedName>
        <fullName evidence="6">tRNA(Ile)-lysidine synthase</fullName>
        <ecNumber evidence="6">6.3.4.19</ecNumber>
    </recommendedName>
    <alternativeName>
        <fullName evidence="6">tRNA(Ile)-2-lysyl-cytidine synthase</fullName>
    </alternativeName>
    <alternativeName>
        <fullName evidence="6">tRNA(Ile)-lysidine synthetase</fullName>
    </alternativeName>
</protein>
<evidence type="ECO:0000256" key="4">
    <source>
        <dbReference type="ARBA" id="ARBA00022840"/>
    </source>
</evidence>
<evidence type="ECO:0000259" key="8">
    <source>
        <dbReference type="Pfam" id="PF01171"/>
    </source>
</evidence>
<comment type="function">
    <text evidence="6">Ligates lysine onto the cytidine present at position 34 of the AUA codon-specific tRNA(Ile) that contains the anticodon CAU, in an ATP-dependent manner. Cytidine is converted to lysidine, thus changing the amino acid specificity of the tRNA from methionine to isoleucine.</text>
</comment>
<feature type="binding site" evidence="6">
    <location>
        <begin position="35"/>
        <end position="40"/>
    </location>
    <ligand>
        <name>ATP</name>
        <dbReference type="ChEBI" id="CHEBI:30616"/>
    </ligand>
</feature>
<keyword evidence="3 6" id="KW-0547">Nucleotide-binding</keyword>
<keyword evidence="4 6" id="KW-0067">ATP-binding</keyword>
<name>A0A840C5H4_9HYPH</name>
<evidence type="ECO:0000313" key="10">
    <source>
        <dbReference type="Proteomes" id="UP000577362"/>
    </source>
</evidence>
<keyword evidence="6" id="KW-0963">Cytoplasm</keyword>
<dbReference type="PANTHER" id="PTHR43033">
    <property type="entry name" value="TRNA(ILE)-LYSIDINE SYNTHASE-RELATED"/>
    <property type="match status" value="1"/>
</dbReference>
<dbReference type="InterPro" id="IPR012795">
    <property type="entry name" value="tRNA_Ile_lys_synt_N"/>
</dbReference>
<reference evidence="9 10" key="1">
    <citation type="submission" date="2020-08" db="EMBL/GenBank/DDBJ databases">
        <title>Genomic Encyclopedia of Type Strains, Phase IV (KMG-IV): sequencing the most valuable type-strain genomes for metagenomic binning, comparative biology and taxonomic classification.</title>
        <authorList>
            <person name="Goeker M."/>
        </authorList>
    </citation>
    <scope>NUCLEOTIDE SEQUENCE [LARGE SCALE GENOMIC DNA]</scope>
    <source>
        <strain evidence="9 10">DSM 103737</strain>
    </source>
</reference>
<feature type="domain" description="tRNA(Ile)-lysidine/2-thiocytidine synthase N-terminal" evidence="8">
    <location>
        <begin position="30"/>
        <end position="211"/>
    </location>
</feature>
<accession>A0A840C5H4</accession>
<comment type="caution">
    <text evidence="9">The sequence shown here is derived from an EMBL/GenBank/DDBJ whole genome shotgun (WGS) entry which is preliminary data.</text>
</comment>
<comment type="domain">
    <text evidence="6">The N-terminal region contains the highly conserved SGGXDS motif, predicted to be a P-loop motif involved in ATP binding.</text>
</comment>
<dbReference type="Gene3D" id="3.40.50.620">
    <property type="entry name" value="HUPs"/>
    <property type="match status" value="1"/>
</dbReference>
<dbReference type="GO" id="GO:0005737">
    <property type="term" value="C:cytoplasm"/>
    <property type="evidence" value="ECO:0007669"/>
    <property type="project" value="UniProtKB-SubCell"/>
</dbReference>
<evidence type="ECO:0000313" key="9">
    <source>
        <dbReference type="EMBL" id="MBB4018166.1"/>
    </source>
</evidence>
<evidence type="ECO:0000256" key="6">
    <source>
        <dbReference type="HAMAP-Rule" id="MF_01161"/>
    </source>
</evidence>
<dbReference type="RefSeq" id="WP_183317179.1">
    <property type="nucleotide sequence ID" value="NZ_JACIEN010000003.1"/>
</dbReference>
<comment type="subcellular location">
    <subcellularLocation>
        <location evidence="6">Cytoplasm</location>
    </subcellularLocation>
</comment>
<sequence length="361" mass="37336">MSGSSHPNDEPLAPDEVDAAFANLADSRHLLLAVSGGPDSLALLITVAGWLDRAGRKPSVSVATVDHGLRAESAAEAEAVARISAGFGLAHATLCWHGEKPAHGIQEAARAARYRLLADHATAIGADCIVTAHHRDDQAETVLMRLAAGSGIAGLAAMRPRVAAAPGLALARPFLAFPKARLVATVTAAGLAAADDPSNRDAAYARGRLRSPVARAAAETLGLTQERLARLAARAARADEALASAAEAEAARLIRPLAKGGGGVEVSAETFDLPEELMLRVFERAIAEAVGAATRPAVPLRLERLEALAVSLRRARAAGSTMRTTLAGALVALDVAGRVRIGPEPPRRRGRRALEKPPVSG</sequence>
<dbReference type="GO" id="GO:0032267">
    <property type="term" value="F:tRNA(Ile)-lysidine synthase activity"/>
    <property type="evidence" value="ECO:0007669"/>
    <property type="project" value="UniProtKB-EC"/>
</dbReference>
<dbReference type="EC" id="6.3.4.19" evidence="6"/>
<dbReference type="PANTHER" id="PTHR43033:SF1">
    <property type="entry name" value="TRNA(ILE)-LYSIDINE SYNTHASE-RELATED"/>
    <property type="match status" value="1"/>
</dbReference>
<dbReference type="EMBL" id="JACIEN010000003">
    <property type="protein sequence ID" value="MBB4018166.1"/>
    <property type="molecule type" value="Genomic_DNA"/>
</dbReference>
<dbReference type="GO" id="GO:0005524">
    <property type="term" value="F:ATP binding"/>
    <property type="evidence" value="ECO:0007669"/>
    <property type="project" value="UniProtKB-UniRule"/>
</dbReference>
<dbReference type="CDD" id="cd01992">
    <property type="entry name" value="TilS_N"/>
    <property type="match status" value="1"/>
</dbReference>
<dbReference type="SUPFAM" id="SSF52402">
    <property type="entry name" value="Adenine nucleotide alpha hydrolases-like"/>
    <property type="match status" value="1"/>
</dbReference>
<dbReference type="InterPro" id="IPR012094">
    <property type="entry name" value="tRNA_Ile_lys_synt"/>
</dbReference>
<keyword evidence="2 6" id="KW-0819">tRNA processing</keyword>
<dbReference type="InterPro" id="IPR011063">
    <property type="entry name" value="TilS/TtcA_N"/>
</dbReference>
<dbReference type="GO" id="GO:0006400">
    <property type="term" value="P:tRNA modification"/>
    <property type="evidence" value="ECO:0007669"/>
    <property type="project" value="UniProtKB-UniRule"/>
</dbReference>
<evidence type="ECO:0000256" key="7">
    <source>
        <dbReference type="SAM" id="MobiDB-lite"/>
    </source>
</evidence>
<organism evidence="9 10">
    <name type="scientific">Chelatococcus caeni</name>
    <dbReference type="NCBI Taxonomy" id="1348468"/>
    <lineage>
        <taxon>Bacteria</taxon>
        <taxon>Pseudomonadati</taxon>
        <taxon>Pseudomonadota</taxon>
        <taxon>Alphaproteobacteria</taxon>
        <taxon>Hyphomicrobiales</taxon>
        <taxon>Chelatococcaceae</taxon>
        <taxon>Chelatococcus</taxon>
    </lineage>
</organism>
<dbReference type="InterPro" id="IPR014729">
    <property type="entry name" value="Rossmann-like_a/b/a_fold"/>
</dbReference>
<feature type="region of interest" description="Disordered" evidence="7">
    <location>
        <begin position="341"/>
        <end position="361"/>
    </location>
</feature>
<dbReference type="Pfam" id="PF01171">
    <property type="entry name" value="ATP_bind_3"/>
    <property type="match status" value="1"/>
</dbReference>
<dbReference type="NCBIfam" id="TIGR02432">
    <property type="entry name" value="lysidine_TilS_N"/>
    <property type="match status" value="1"/>
</dbReference>
<proteinExistence type="inferred from homology"/>
<evidence type="ECO:0000256" key="3">
    <source>
        <dbReference type="ARBA" id="ARBA00022741"/>
    </source>
</evidence>